<feature type="domain" description="ABC transporter" evidence="4">
    <location>
        <begin position="2"/>
        <end position="254"/>
    </location>
</feature>
<dbReference type="RefSeq" id="WP_207154182.1">
    <property type="nucleotide sequence ID" value="NZ_AP024484.1"/>
</dbReference>
<dbReference type="SMART" id="SM00382">
    <property type="entry name" value="AAA"/>
    <property type="match status" value="1"/>
</dbReference>
<dbReference type="CDD" id="cd03221">
    <property type="entry name" value="ABCF_EF-3"/>
    <property type="match status" value="2"/>
</dbReference>
<protein>
    <submittedName>
        <fullName evidence="5">ABC-F family ATPase</fullName>
    </submittedName>
</protein>
<dbReference type="Pfam" id="PF00005">
    <property type="entry name" value="ABC_tran"/>
    <property type="match status" value="2"/>
</dbReference>
<keyword evidence="2" id="KW-0067">ATP-binding</keyword>
<keyword evidence="6" id="KW-1185">Reference proteome</keyword>
<evidence type="ECO:0000256" key="3">
    <source>
        <dbReference type="SAM" id="Coils"/>
    </source>
</evidence>
<sequence length="541" mass="61725">MITVTNLAIQFGKRVLYKDVNIKFTRGNIYGVIGANGAGKSTLLRAISGDLEPNHGTVELGPGERLSVLEQDHFKYDEFRVIDTVLMGHQPLWDNMNERDRLYSKAEMTEEDGNLAAELEEKFAEMNGWEAESNAAQLLQNLGIPDNMHQKMMSELSNNEKVRVMLAKALFGKPDNLLLDEPTNDLDLDTVEWLEDYLGEIDESQTVLIVSHDRHFLDTVSTQTIDIDFGKVTVFSGNYSFWYESSQLALRQAQNQKMKADEKRKQLEEFIRRFSANVAKSKQTTSRKKMLDKLNVDEIRPSSRKYPGIIFQMEREPGNQILEVEKLKALDPDGKVLFDDINFNIEKGQKVVFLSHNPKAMTALFDIINGNRKADAGEYKWGVTITTAYLPLDNTDFFKSDENLVDWLGKYGTGNEVMMKGYLGRMLFSGEEVLKKVNVLSGGEKMRCMIARMQLQNANCLILDTPTNHLDLESIQAFNNNLVQFQGNVLFSSHDHEFIKTVADRIIELTPNGTIDKLMPYDEFIHDESIKEQRLKMYGKQ</sequence>
<accession>A0ABM8I2X2</accession>
<dbReference type="PROSITE" id="PS50893">
    <property type="entry name" value="ABC_TRANSPORTER_2"/>
    <property type="match status" value="2"/>
</dbReference>
<evidence type="ECO:0000256" key="1">
    <source>
        <dbReference type="ARBA" id="ARBA00022741"/>
    </source>
</evidence>
<dbReference type="InterPro" id="IPR003439">
    <property type="entry name" value="ABC_transporter-like_ATP-bd"/>
</dbReference>
<feature type="coiled-coil region" evidence="3">
    <location>
        <begin position="243"/>
        <end position="273"/>
    </location>
</feature>
<organism evidence="5 6">
    <name type="scientific">Prevotella herbatica</name>
    <dbReference type="NCBI Taxonomy" id="2801997"/>
    <lineage>
        <taxon>Bacteria</taxon>
        <taxon>Pseudomonadati</taxon>
        <taxon>Bacteroidota</taxon>
        <taxon>Bacteroidia</taxon>
        <taxon>Bacteroidales</taxon>
        <taxon>Prevotellaceae</taxon>
        <taxon>Prevotella</taxon>
    </lineage>
</organism>
<dbReference type="Proteomes" id="UP001319045">
    <property type="component" value="Chromosome"/>
</dbReference>
<dbReference type="PANTHER" id="PTHR42855">
    <property type="entry name" value="ABC TRANSPORTER ATP-BINDING SUBUNIT"/>
    <property type="match status" value="1"/>
</dbReference>
<evidence type="ECO:0000313" key="5">
    <source>
        <dbReference type="EMBL" id="BCS86610.1"/>
    </source>
</evidence>
<evidence type="ECO:0000313" key="6">
    <source>
        <dbReference type="Proteomes" id="UP001319045"/>
    </source>
</evidence>
<evidence type="ECO:0000256" key="2">
    <source>
        <dbReference type="ARBA" id="ARBA00022840"/>
    </source>
</evidence>
<dbReference type="Pfam" id="PF12848">
    <property type="entry name" value="ABC_tran_Xtn"/>
    <property type="match status" value="1"/>
</dbReference>
<dbReference type="Gene3D" id="3.40.50.300">
    <property type="entry name" value="P-loop containing nucleotide triphosphate hydrolases"/>
    <property type="match status" value="2"/>
</dbReference>
<reference evidence="5 6" key="1">
    <citation type="journal article" date="2022" name="Int. J. Syst. Evol. Microbiol.">
        <title>Prevotella herbatica sp. nov., a plant polysaccharide-decomposing anaerobic bacterium isolated from a methanogenic reactor.</title>
        <authorList>
            <person name="Uek A."/>
            <person name="Tonouchi A."/>
            <person name="Kaku N."/>
            <person name="Ueki K."/>
        </authorList>
    </citation>
    <scope>NUCLEOTIDE SEQUENCE [LARGE SCALE GENOMIC DNA]</scope>
    <source>
        <strain evidence="5 6">WR041</strain>
    </source>
</reference>
<dbReference type="InterPro" id="IPR032781">
    <property type="entry name" value="ABC_tran_Xtn"/>
</dbReference>
<gene>
    <name evidence="5" type="ORF">prwr041_25030</name>
</gene>
<dbReference type="InterPro" id="IPR003593">
    <property type="entry name" value="AAA+_ATPase"/>
</dbReference>
<proteinExistence type="predicted"/>
<evidence type="ECO:0000259" key="4">
    <source>
        <dbReference type="PROSITE" id="PS50893"/>
    </source>
</evidence>
<dbReference type="EMBL" id="AP024484">
    <property type="protein sequence ID" value="BCS86610.1"/>
    <property type="molecule type" value="Genomic_DNA"/>
</dbReference>
<name>A0ABM8I2X2_9BACT</name>
<dbReference type="InterPro" id="IPR027417">
    <property type="entry name" value="P-loop_NTPase"/>
</dbReference>
<dbReference type="PANTHER" id="PTHR42855:SF2">
    <property type="entry name" value="DRUG RESISTANCE ABC TRANSPORTER,ATP-BINDING PROTEIN"/>
    <property type="match status" value="1"/>
</dbReference>
<keyword evidence="3" id="KW-0175">Coiled coil</keyword>
<dbReference type="InterPro" id="IPR051309">
    <property type="entry name" value="ABCF_ATPase"/>
</dbReference>
<dbReference type="SUPFAM" id="SSF52540">
    <property type="entry name" value="P-loop containing nucleoside triphosphate hydrolases"/>
    <property type="match status" value="2"/>
</dbReference>
<feature type="domain" description="ABC transporter" evidence="4">
    <location>
        <begin position="322"/>
        <end position="537"/>
    </location>
</feature>
<keyword evidence="1" id="KW-0547">Nucleotide-binding</keyword>